<proteinExistence type="predicted"/>
<keyword evidence="2" id="KW-0489">Methyltransferase</keyword>
<dbReference type="GO" id="GO:0008168">
    <property type="term" value="F:methyltransferase activity"/>
    <property type="evidence" value="ECO:0007669"/>
    <property type="project" value="UniProtKB-KW"/>
</dbReference>
<organism evidence="2 3">
    <name type="scientific">Sulfurisoma sediminicola</name>
    <dbReference type="NCBI Taxonomy" id="1381557"/>
    <lineage>
        <taxon>Bacteria</taxon>
        <taxon>Pseudomonadati</taxon>
        <taxon>Pseudomonadota</taxon>
        <taxon>Betaproteobacteria</taxon>
        <taxon>Nitrosomonadales</taxon>
        <taxon>Sterolibacteriaceae</taxon>
        <taxon>Sulfurisoma</taxon>
    </lineage>
</organism>
<dbReference type="OrthoDB" id="932345at2"/>
<comment type="caution">
    <text evidence="2">The sequence shown here is derived from an EMBL/GenBank/DDBJ whole genome shotgun (WGS) entry which is preliminary data.</text>
</comment>
<keyword evidence="2" id="KW-0808">Transferase</keyword>
<dbReference type="InterPro" id="IPR013216">
    <property type="entry name" value="Methyltransf_11"/>
</dbReference>
<dbReference type="GO" id="GO:0032259">
    <property type="term" value="P:methylation"/>
    <property type="evidence" value="ECO:0007669"/>
    <property type="project" value="UniProtKB-KW"/>
</dbReference>
<dbReference type="RefSeq" id="WP_121240626.1">
    <property type="nucleotide sequence ID" value="NZ_BHVV01000002.1"/>
</dbReference>
<keyword evidence="3" id="KW-1185">Reference proteome</keyword>
<dbReference type="AlphaFoldDB" id="A0A497XLN1"/>
<accession>A0A497XLN1</accession>
<protein>
    <submittedName>
        <fullName evidence="2">Methyltransferase family protein</fullName>
    </submittedName>
</protein>
<reference evidence="2 3" key="1">
    <citation type="submission" date="2018-10" db="EMBL/GenBank/DDBJ databases">
        <title>Genomic Encyclopedia of Type Strains, Phase IV (KMG-IV): sequencing the most valuable type-strain genomes for metagenomic binning, comparative biology and taxonomic classification.</title>
        <authorList>
            <person name="Goeker M."/>
        </authorList>
    </citation>
    <scope>NUCLEOTIDE SEQUENCE [LARGE SCALE GENOMIC DNA]</scope>
    <source>
        <strain evidence="2 3">DSM 26916</strain>
    </source>
</reference>
<dbReference type="Gene3D" id="3.40.50.150">
    <property type="entry name" value="Vaccinia Virus protein VP39"/>
    <property type="match status" value="1"/>
</dbReference>
<sequence length="253" mass="27830">MAPAAAVETGDAGIAGGFYHRVHPDPPHRRRVRARLKNLNRYLIDRAVASFAGSLPAGIAMLDVGAGGGHYRRHFAAQRYVAVDRGFEQPGYAGLDVAGDIRRLPIADGVVAAAMCVEVIEHVFETREFLAELARVLAPGARLLLTSPLCYGEHMQPWDFHRFTRYALERLMADAGFDIESLEARGGFFTLAAYLVARVPDELVRNGGGFARLMKPLARLCCTYLLAPALLALDPLDRNRRFTLGYVLVAKKR</sequence>
<evidence type="ECO:0000259" key="1">
    <source>
        <dbReference type="Pfam" id="PF08241"/>
    </source>
</evidence>
<evidence type="ECO:0000313" key="3">
    <source>
        <dbReference type="Proteomes" id="UP000268908"/>
    </source>
</evidence>
<dbReference type="EMBL" id="RCCI01000004">
    <property type="protein sequence ID" value="RLJ68317.1"/>
    <property type="molecule type" value="Genomic_DNA"/>
</dbReference>
<dbReference type="SUPFAM" id="SSF53335">
    <property type="entry name" value="S-adenosyl-L-methionine-dependent methyltransferases"/>
    <property type="match status" value="1"/>
</dbReference>
<dbReference type="InterPro" id="IPR029063">
    <property type="entry name" value="SAM-dependent_MTases_sf"/>
</dbReference>
<dbReference type="CDD" id="cd02440">
    <property type="entry name" value="AdoMet_MTases"/>
    <property type="match status" value="1"/>
</dbReference>
<evidence type="ECO:0000313" key="2">
    <source>
        <dbReference type="EMBL" id="RLJ68317.1"/>
    </source>
</evidence>
<feature type="domain" description="Methyltransferase type 11" evidence="1">
    <location>
        <begin position="62"/>
        <end position="144"/>
    </location>
</feature>
<name>A0A497XLN1_9PROT</name>
<dbReference type="Pfam" id="PF08241">
    <property type="entry name" value="Methyltransf_11"/>
    <property type="match status" value="1"/>
</dbReference>
<gene>
    <name evidence="2" type="ORF">DFR35_0876</name>
</gene>
<dbReference type="Proteomes" id="UP000268908">
    <property type="component" value="Unassembled WGS sequence"/>
</dbReference>